<sequence length="48" mass="5029">MIAALPTAQNVFTYAVRYDRGVALARESVLVTTIVSVPVVLLAAALLA</sequence>
<reference evidence="2" key="1">
    <citation type="journal article" date="2014" name="Int. J. Syst. Evol. Microbiol.">
        <title>Complete genome sequence of Corynebacterium casei LMG S-19264T (=DSM 44701T), isolated from a smear-ripened cheese.</title>
        <authorList>
            <consortium name="US DOE Joint Genome Institute (JGI-PGF)"/>
            <person name="Walter F."/>
            <person name="Albersmeier A."/>
            <person name="Kalinowski J."/>
            <person name="Ruckert C."/>
        </authorList>
    </citation>
    <scope>NUCLEOTIDE SEQUENCE</scope>
    <source>
        <strain evidence="2">NBRC 112290</strain>
    </source>
</reference>
<evidence type="ECO:0000313" key="3">
    <source>
        <dbReference type="Proteomes" id="UP001157161"/>
    </source>
</evidence>
<comment type="caution">
    <text evidence="2">The sequence shown here is derived from an EMBL/GenBank/DDBJ whole genome shotgun (WGS) entry which is preliminary data.</text>
</comment>
<evidence type="ECO:0000256" key="1">
    <source>
        <dbReference type="SAM" id="Phobius"/>
    </source>
</evidence>
<dbReference type="AlphaFoldDB" id="A0AA37XCU0"/>
<organism evidence="2 3">
    <name type="scientific">Litorihabitans aurantiacus</name>
    <dbReference type="NCBI Taxonomy" id="1930061"/>
    <lineage>
        <taxon>Bacteria</taxon>
        <taxon>Bacillati</taxon>
        <taxon>Actinomycetota</taxon>
        <taxon>Actinomycetes</taxon>
        <taxon>Micrococcales</taxon>
        <taxon>Beutenbergiaceae</taxon>
        <taxon>Litorihabitans</taxon>
    </lineage>
</organism>
<evidence type="ECO:0008006" key="4">
    <source>
        <dbReference type="Google" id="ProtNLM"/>
    </source>
</evidence>
<evidence type="ECO:0000313" key="2">
    <source>
        <dbReference type="EMBL" id="GMA30240.1"/>
    </source>
</evidence>
<proteinExistence type="predicted"/>
<accession>A0AA37XCU0</accession>
<keyword evidence="1" id="KW-0472">Membrane</keyword>
<protein>
    <recommendedName>
        <fullName evidence="4">AEC family transporter</fullName>
    </recommendedName>
</protein>
<dbReference type="RefSeq" id="WP_284248763.1">
    <property type="nucleotide sequence ID" value="NZ_BSUM01000001.1"/>
</dbReference>
<dbReference type="Proteomes" id="UP001157161">
    <property type="component" value="Unassembled WGS sequence"/>
</dbReference>
<dbReference type="EMBL" id="BSUM01000001">
    <property type="protein sequence ID" value="GMA30240.1"/>
    <property type="molecule type" value="Genomic_DNA"/>
</dbReference>
<name>A0AA37XCU0_9MICO</name>
<reference evidence="2" key="2">
    <citation type="submission" date="2023-02" db="EMBL/GenBank/DDBJ databases">
        <authorList>
            <person name="Sun Q."/>
            <person name="Mori K."/>
        </authorList>
    </citation>
    <scope>NUCLEOTIDE SEQUENCE</scope>
    <source>
        <strain evidence="2">NBRC 112290</strain>
    </source>
</reference>
<gene>
    <name evidence="2" type="ORF">GCM10025875_02320</name>
</gene>
<keyword evidence="1" id="KW-0812">Transmembrane</keyword>
<keyword evidence="3" id="KW-1185">Reference proteome</keyword>
<keyword evidence="1" id="KW-1133">Transmembrane helix</keyword>
<feature type="transmembrane region" description="Helical" evidence="1">
    <location>
        <begin position="28"/>
        <end position="47"/>
    </location>
</feature>